<comment type="caution">
    <text evidence="5">The sequence shown here is derived from an EMBL/GenBank/DDBJ whole genome shotgun (WGS) entry which is preliminary data.</text>
</comment>
<feature type="domain" description="HTH araC/xylS-type" evidence="4">
    <location>
        <begin position="150"/>
        <end position="247"/>
    </location>
</feature>
<evidence type="ECO:0000313" key="6">
    <source>
        <dbReference type="Proteomes" id="UP000305202"/>
    </source>
</evidence>
<sequence length="250" mass="28093">MSACLPIRGEYVVHEKGTRLADHRHTDAQLTMMRQGTLSVRTAEGLRLVPPGRAIWIACGLPHSVYYSESAKILNVFVAADEAARVRTPCRTFAVTPLLKALLDEVADFARPGRDNSDAGLILSLLIHQLNTADTRRDWFIAYGQDRRLRTAIDAISRQPAENTPLRQLAARAGCSERTLARLFIRETGMNYLHWRDHYRVMCAVERLSRGFSITQVALDMGYGGANNFSTMFARVTGMPPRRYMDAIRT</sequence>
<dbReference type="PANTHER" id="PTHR11019">
    <property type="entry name" value="HTH-TYPE TRANSCRIPTIONAL REGULATOR NIMR"/>
    <property type="match status" value="1"/>
</dbReference>
<dbReference type="SMART" id="SM00342">
    <property type="entry name" value="HTH_ARAC"/>
    <property type="match status" value="1"/>
</dbReference>
<dbReference type="Proteomes" id="UP000305202">
    <property type="component" value="Unassembled WGS sequence"/>
</dbReference>
<dbReference type="EMBL" id="SZPQ01000015">
    <property type="protein sequence ID" value="TKI06113.1"/>
    <property type="molecule type" value="Genomic_DNA"/>
</dbReference>
<gene>
    <name evidence="5" type="ORF">FCN80_11380</name>
</gene>
<dbReference type="PROSITE" id="PS00041">
    <property type="entry name" value="HTH_ARAC_FAMILY_1"/>
    <property type="match status" value="1"/>
</dbReference>
<dbReference type="Gene3D" id="2.60.120.10">
    <property type="entry name" value="Jelly Rolls"/>
    <property type="match status" value="1"/>
</dbReference>
<dbReference type="Gene3D" id="1.10.10.60">
    <property type="entry name" value="Homeodomain-like"/>
    <property type="match status" value="1"/>
</dbReference>
<evidence type="ECO:0000259" key="4">
    <source>
        <dbReference type="PROSITE" id="PS01124"/>
    </source>
</evidence>
<dbReference type="PROSITE" id="PS01124">
    <property type="entry name" value="HTH_ARAC_FAMILY_2"/>
    <property type="match status" value="1"/>
</dbReference>
<proteinExistence type="predicted"/>
<dbReference type="PANTHER" id="PTHR11019:SF199">
    <property type="entry name" value="HTH-TYPE TRANSCRIPTIONAL REGULATOR NIMR"/>
    <property type="match status" value="1"/>
</dbReference>
<reference evidence="5 6" key="1">
    <citation type="submission" date="2019-04" db="EMBL/GenBank/DDBJ databases">
        <authorList>
            <person name="Li M."/>
            <person name="Gao C."/>
        </authorList>
    </citation>
    <scope>NUCLEOTIDE SEQUENCE [LARGE SCALE GENOMIC DNA]</scope>
    <source>
        <strain evidence="5 6">BGMRC 2031</strain>
    </source>
</reference>
<dbReference type="InterPro" id="IPR009057">
    <property type="entry name" value="Homeodomain-like_sf"/>
</dbReference>
<dbReference type="InterPro" id="IPR018062">
    <property type="entry name" value="HTH_AraC-typ_CS"/>
</dbReference>
<dbReference type="Pfam" id="PF12833">
    <property type="entry name" value="HTH_18"/>
    <property type="match status" value="1"/>
</dbReference>
<name>A0ABY2SKK6_9HYPH</name>
<keyword evidence="2" id="KW-0238">DNA-binding</keyword>
<keyword evidence="6" id="KW-1185">Reference proteome</keyword>
<dbReference type="InterPro" id="IPR014710">
    <property type="entry name" value="RmlC-like_jellyroll"/>
</dbReference>
<keyword evidence="3" id="KW-0804">Transcription</keyword>
<dbReference type="RefSeq" id="WP_136990280.1">
    <property type="nucleotide sequence ID" value="NZ_SZPQ01000015.1"/>
</dbReference>
<accession>A0ABY2SKK6</accession>
<organism evidence="5 6">
    <name type="scientific">Martelella alba</name>
    <dbReference type="NCBI Taxonomy" id="2590451"/>
    <lineage>
        <taxon>Bacteria</taxon>
        <taxon>Pseudomonadati</taxon>
        <taxon>Pseudomonadota</taxon>
        <taxon>Alphaproteobacteria</taxon>
        <taxon>Hyphomicrobiales</taxon>
        <taxon>Aurantimonadaceae</taxon>
        <taxon>Martelella</taxon>
    </lineage>
</organism>
<dbReference type="CDD" id="cd06124">
    <property type="entry name" value="cupin_NimR-like_N"/>
    <property type="match status" value="1"/>
</dbReference>
<evidence type="ECO:0000256" key="3">
    <source>
        <dbReference type="ARBA" id="ARBA00023163"/>
    </source>
</evidence>
<evidence type="ECO:0000256" key="2">
    <source>
        <dbReference type="ARBA" id="ARBA00023125"/>
    </source>
</evidence>
<evidence type="ECO:0000313" key="5">
    <source>
        <dbReference type="EMBL" id="TKI06113.1"/>
    </source>
</evidence>
<evidence type="ECO:0000256" key="1">
    <source>
        <dbReference type="ARBA" id="ARBA00023015"/>
    </source>
</evidence>
<keyword evidence="1" id="KW-0805">Transcription regulation</keyword>
<dbReference type="SUPFAM" id="SSF51182">
    <property type="entry name" value="RmlC-like cupins"/>
    <property type="match status" value="1"/>
</dbReference>
<dbReference type="SUPFAM" id="SSF46689">
    <property type="entry name" value="Homeodomain-like"/>
    <property type="match status" value="1"/>
</dbReference>
<dbReference type="InterPro" id="IPR011051">
    <property type="entry name" value="RmlC_Cupin_sf"/>
</dbReference>
<dbReference type="InterPro" id="IPR018060">
    <property type="entry name" value="HTH_AraC"/>
</dbReference>
<protein>
    <submittedName>
        <fullName evidence="5">Helix-turn-helix transcriptional regulator</fullName>
    </submittedName>
</protein>